<accession>A0A8H3NW43</accession>
<reference evidence="1 2" key="1">
    <citation type="submission" date="2020-01" db="EMBL/GenBank/DDBJ databases">
        <title>Draft genome sequence of Aspergillus udagawae IFM 46972.</title>
        <authorList>
            <person name="Takahashi H."/>
            <person name="Yaguchi T."/>
        </authorList>
    </citation>
    <scope>NUCLEOTIDE SEQUENCE [LARGE SCALE GENOMIC DNA]</scope>
    <source>
        <strain evidence="1 2">IFM 46972</strain>
    </source>
</reference>
<evidence type="ECO:0000313" key="1">
    <source>
        <dbReference type="EMBL" id="GFF38980.1"/>
    </source>
</evidence>
<gene>
    <name evidence="1" type="ORF">IFM46972_05727</name>
</gene>
<protein>
    <submittedName>
        <fullName evidence="1">Uncharacterized protein</fullName>
    </submittedName>
</protein>
<dbReference type="AlphaFoldDB" id="A0A8H3NW43"/>
<comment type="caution">
    <text evidence="1">The sequence shown here is derived from an EMBL/GenBank/DDBJ whole genome shotgun (WGS) entry which is preliminary data.</text>
</comment>
<evidence type="ECO:0000313" key="2">
    <source>
        <dbReference type="Proteomes" id="UP000465221"/>
    </source>
</evidence>
<name>A0A8H3NW43_9EURO</name>
<sequence>MPVPDFRRQTLVKFNFENARVWEFRALSDTMWSFLLECGSIATGEVHGLILLPNHVFRTSVGPYFETDIDKVTSLVTSLFAAQSTAIVSQNPGAVKESDLD</sequence>
<proteinExistence type="predicted"/>
<organism evidence="1 2">
    <name type="scientific">Aspergillus udagawae</name>
    <dbReference type="NCBI Taxonomy" id="91492"/>
    <lineage>
        <taxon>Eukaryota</taxon>
        <taxon>Fungi</taxon>
        <taxon>Dikarya</taxon>
        <taxon>Ascomycota</taxon>
        <taxon>Pezizomycotina</taxon>
        <taxon>Eurotiomycetes</taxon>
        <taxon>Eurotiomycetidae</taxon>
        <taxon>Eurotiales</taxon>
        <taxon>Aspergillaceae</taxon>
        <taxon>Aspergillus</taxon>
        <taxon>Aspergillus subgen. Fumigati</taxon>
    </lineage>
</organism>
<dbReference type="EMBL" id="BLKC01000036">
    <property type="protein sequence ID" value="GFF38980.1"/>
    <property type="molecule type" value="Genomic_DNA"/>
</dbReference>
<dbReference type="Proteomes" id="UP000465221">
    <property type="component" value="Unassembled WGS sequence"/>
</dbReference>